<keyword evidence="4" id="KW-1185">Reference proteome</keyword>
<evidence type="ECO:0000313" key="3">
    <source>
        <dbReference type="EMBL" id="AAK94341.1"/>
    </source>
</evidence>
<dbReference type="KEGG" id="vg:921792"/>
<organism evidence="2">
    <name type="scientific">Myxococcus phage Mx8</name>
    <dbReference type="NCBI Taxonomy" id="49964"/>
    <lineage>
        <taxon>Viruses</taxon>
        <taxon>Duplodnaviria</taxon>
        <taxon>Heunggongvirae</taxon>
        <taxon>Uroviricota</taxon>
        <taxon>Caudoviricetes</taxon>
        <taxon>Myxoctovirus</taxon>
        <taxon>Myxoctovirus Mx8</taxon>
    </lineage>
</organism>
<feature type="region of interest" description="Disordered" evidence="1">
    <location>
        <begin position="46"/>
        <end position="75"/>
    </location>
</feature>
<dbReference type="EMBL" id="U64984">
    <property type="protein sequence ID" value="AAC48901.1"/>
    <property type="molecule type" value="Genomic_DNA"/>
</dbReference>
<reference evidence="3 4" key="2">
    <citation type="submission" date="2001-06" db="EMBL/GenBank/DDBJ databases">
        <title>Genome organization of temperate Myxococcus phage Mx8.</title>
        <authorList>
            <person name="Youderian P."/>
            <person name="Walthers D."/>
            <person name="Salmi D."/>
            <person name="Magrini V."/>
            <person name="Hartzell P.L."/>
        </authorList>
    </citation>
    <scope>NUCLEOTIDE SEQUENCE [LARGE SCALE GENOMIC DNA]</scope>
</reference>
<name>O03957_9CAUD</name>
<proteinExistence type="predicted"/>
<dbReference type="GeneID" id="921792"/>
<accession>O03957</accession>
<dbReference type="EMBL" id="AF396866">
    <property type="protein sequence ID" value="AAK94341.1"/>
    <property type="molecule type" value="Genomic_DNA"/>
</dbReference>
<dbReference type="RefSeq" id="NP_203419.1">
    <property type="nucleotide sequence ID" value="NC_003085.1"/>
</dbReference>
<dbReference type="Proteomes" id="UP000002093">
    <property type="component" value="Segment"/>
</dbReference>
<evidence type="ECO:0000256" key="1">
    <source>
        <dbReference type="SAM" id="MobiDB-lite"/>
    </source>
</evidence>
<evidence type="ECO:0000313" key="4">
    <source>
        <dbReference type="Proteomes" id="UP000002093"/>
    </source>
</evidence>
<reference evidence="2" key="1">
    <citation type="journal article" date="1998" name="J. Bacteriol.">
        <title>Genetic determinants of immunity and integration of temperate Myxococcus xanthus phage Mx8.</title>
        <authorList>
            <person name="Salmi D."/>
            <person name="Magrini V."/>
            <person name="Hartzell P.L."/>
            <person name="Youderian P."/>
        </authorList>
    </citation>
    <scope>NUCLEOTIDE SEQUENCE</scope>
</reference>
<evidence type="ECO:0000313" key="2">
    <source>
        <dbReference type="EMBL" id="AAC48901.1"/>
    </source>
</evidence>
<protein>
    <submittedName>
        <fullName evidence="3">p6</fullName>
    </submittedName>
</protein>
<sequence length="75" mass="8402">MQFFIAVMEDNDSVPHRYAIDAVTEDAAREEAERWLPATRLGRGGVTLYRGTPNDENPERIGKVQSGEEGPAWLN</sequence>